<dbReference type="PROSITE" id="PS51186">
    <property type="entry name" value="GNAT"/>
    <property type="match status" value="1"/>
</dbReference>
<dbReference type="Proteomes" id="UP001157109">
    <property type="component" value="Unassembled WGS sequence"/>
</dbReference>
<dbReference type="PANTHER" id="PTHR43792">
    <property type="entry name" value="GNAT FAMILY, PUTATIVE (AFU_ORTHOLOGUE AFUA_3G00765)-RELATED-RELATED"/>
    <property type="match status" value="1"/>
</dbReference>
<proteinExistence type="inferred from homology"/>
<keyword evidence="1" id="KW-0808">Transferase</keyword>
<keyword evidence="6" id="KW-1185">Reference proteome</keyword>
<name>A0ABQ6HQN3_9MICO</name>
<keyword evidence="2" id="KW-0012">Acyltransferase</keyword>
<comment type="caution">
    <text evidence="5">The sequence shown here is derived from an EMBL/GenBank/DDBJ whole genome shotgun (WGS) entry which is preliminary data.</text>
</comment>
<protein>
    <submittedName>
        <fullName evidence="5">N-acetyltransferase GCN5</fullName>
    </submittedName>
</protein>
<evidence type="ECO:0000313" key="5">
    <source>
        <dbReference type="EMBL" id="GMA20641.1"/>
    </source>
</evidence>
<dbReference type="Pfam" id="PF13302">
    <property type="entry name" value="Acetyltransf_3"/>
    <property type="match status" value="1"/>
</dbReference>
<evidence type="ECO:0000313" key="6">
    <source>
        <dbReference type="Proteomes" id="UP001157109"/>
    </source>
</evidence>
<dbReference type="PANTHER" id="PTHR43792:SF8">
    <property type="entry name" value="[RIBOSOMAL PROTEIN US5]-ALANINE N-ACETYLTRANSFERASE"/>
    <property type="match status" value="1"/>
</dbReference>
<dbReference type="EMBL" id="BSUJ01000001">
    <property type="protein sequence ID" value="GMA20641.1"/>
    <property type="molecule type" value="Genomic_DNA"/>
</dbReference>
<dbReference type="InterPro" id="IPR016181">
    <property type="entry name" value="Acyl_CoA_acyltransferase"/>
</dbReference>
<accession>A0ABQ6HQN3</accession>
<gene>
    <name evidence="5" type="ORF">GCM10025862_26620</name>
</gene>
<evidence type="ECO:0000256" key="1">
    <source>
        <dbReference type="ARBA" id="ARBA00022679"/>
    </source>
</evidence>
<dbReference type="Gene3D" id="3.40.630.30">
    <property type="match status" value="1"/>
</dbReference>
<evidence type="ECO:0000259" key="4">
    <source>
        <dbReference type="PROSITE" id="PS51186"/>
    </source>
</evidence>
<dbReference type="SUPFAM" id="SSF55729">
    <property type="entry name" value="Acyl-CoA N-acyltransferases (Nat)"/>
    <property type="match status" value="1"/>
</dbReference>
<organism evidence="5 6">
    <name type="scientific">Arsenicicoccus piscis</name>
    <dbReference type="NCBI Taxonomy" id="673954"/>
    <lineage>
        <taxon>Bacteria</taxon>
        <taxon>Bacillati</taxon>
        <taxon>Actinomycetota</taxon>
        <taxon>Actinomycetes</taxon>
        <taxon>Micrococcales</taxon>
        <taxon>Intrasporangiaceae</taxon>
        <taxon>Arsenicicoccus</taxon>
    </lineage>
</organism>
<reference evidence="6" key="1">
    <citation type="journal article" date="2019" name="Int. J. Syst. Evol. Microbiol.">
        <title>The Global Catalogue of Microorganisms (GCM) 10K type strain sequencing project: providing services to taxonomists for standard genome sequencing and annotation.</title>
        <authorList>
            <consortium name="The Broad Institute Genomics Platform"/>
            <consortium name="The Broad Institute Genome Sequencing Center for Infectious Disease"/>
            <person name="Wu L."/>
            <person name="Ma J."/>
        </authorList>
    </citation>
    <scope>NUCLEOTIDE SEQUENCE [LARGE SCALE GENOMIC DNA]</scope>
    <source>
        <strain evidence="6">NBRC 105830</strain>
    </source>
</reference>
<comment type="similarity">
    <text evidence="3">Belongs to the acetyltransferase family. RimJ subfamily.</text>
</comment>
<feature type="domain" description="N-acetyltransferase" evidence="4">
    <location>
        <begin position="28"/>
        <end position="192"/>
    </location>
</feature>
<sequence>MSGLGGLLFGTHAWPVRLRGQLADGGRILLRELRVGDQRDWLDCRTRNWDWLQEWEPTAVDKTSTPVPFRTYVRSQQVEARAGRSLPWIIEIDGRIAGALTISQIAQGVLLSGAAGYWVAKEHAGRGVVPLALALAMDYAFDERRLHRIEVNIRPENANSLAVVRKLGFRDEGLRVRYLHINHAWRDHRTFALTTEDLDGGRLVDRSGALGCRISDTPDLVPDPSRPAA</sequence>
<dbReference type="RefSeq" id="WP_284284654.1">
    <property type="nucleotide sequence ID" value="NZ_BSUJ01000001.1"/>
</dbReference>
<evidence type="ECO:0000256" key="2">
    <source>
        <dbReference type="ARBA" id="ARBA00023315"/>
    </source>
</evidence>
<dbReference type="InterPro" id="IPR000182">
    <property type="entry name" value="GNAT_dom"/>
</dbReference>
<evidence type="ECO:0000256" key="3">
    <source>
        <dbReference type="ARBA" id="ARBA00038502"/>
    </source>
</evidence>
<dbReference type="InterPro" id="IPR051531">
    <property type="entry name" value="N-acetyltransferase"/>
</dbReference>